<dbReference type="SMART" id="SM00382">
    <property type="entry name" value="AAA"/>
    <property type="match status" value="1"/>
</dbReference>
<keyword evidence="3" id="KW-1003">Cell membrane</keyword>
<keyword evidence="4 10" id="KW-0812">Transmembrane</keyword>
<dbReference type="Proteomes" id="UP000008701">
    <property type="component" value="Chromosome"/>
</dbReference>
<sequence length="594" mass="64953" precursor="true">MTNIFRLAYLLKPYLKQSIGALLLLSAVVAMDLAIPRLIQKIIDQGIHQRNQDVVISTGLLMLGISLLSVLFAIGNNTLSVKVGESVARDLREAMFLKIQSFSFGNIDRLKTGQLMVRLSSDTSAIQRVVQVSLRIGTRSPLLMIGSLILMVKTSSTLALTMLPILLITTAIIVFFVMKMEPLFQAVRQKLDRLNIVLQENIAGIRLIKAFVRADFECGRFEKANTGFTGDSIRVMRMMASMPPILTLCLNAGMVLVIRSGGLDAIRGTMTIGEVVAFTNYLLTTMAPLIFMAMISNVWASGIASANRVMEVLDILPDIQDNPEPTAMPEHAPGHIAFERVSFRYNNASEASVLDDISFIAEPEKTLAILGATGAGKSTLVNLIPRFYDVSSGRILIDGIDIRALAEKSLLSKVAIVPQETVLFSGSVFDNIRYGVPEADKKQVIEAAKAAEAHDFILNLPKGYDTRVEERGVNLSGGQKQRIALARALLSSPKILILDDSTSAVDIETETRIQNALHLKHRRCTTIIVAQRVSTVLKADKIIVLEKGRIAGEGDHARLMQTSTVYREICDSQLGSETLPESPGGTSKKQEKQP</sequence>
<keyword evidence="5" id="KW-0547">Nucleotide-binding</keyword>
<dbReference type="EMBL" id="CP000492">
    <property type="protein sequence ID" value="ABL64893.1"/>
    <property type="molecule type" value="Genomic_DNA"/>
</dbReference>
<dbReference type="GO" id="GO:0015421">
    <property type="term" value="F:ABC-type oligopeptide transporter activity"/>
    <property type="evidence" value="ECO:0007669"/>
    <property type="project" value="TreeGrafter"/>
</dbReference>
<dbReference type="RefSeq" id="WP_011744721.1">
    <property type="nucleotide sequence ID" value="NC_008639.1"/>
</dbReference>
<dbReference type="Gene3D" id="1.20.1560.10">
    <property type="entry name" value="ABC transporter type 1, transmembrane domain"/>
    <property type="match status" value="1"/>
</dbReference>
<dbReference type="eggNOG" id="COG1132">
    <property type="taxonomic scope" value="Bacteria"/>
</dbReference>
<dbReference type="InterPro" id="IPR039421">
    <property type="entry name" value="Type_1_exporter"/>
</dbReference>
<dbReference type="FunFam" id="3.40.50.300:FF:000221">
    <property type="entry name" value="Multidrug ABC transporter ATP-binding protein"/>
    <property type="match status" value="1"/>
</dbReference>
<accession>A1BER6</accession>
<keyword evidence="2" id="KW-0813">Transport</keyword>
<dbReference type="Gene3D" id="3.40.50.300">
    <property type="entry name" value="P-loop containing nucleotide triphosphate hydrolases"/>
    <property type="match status" value="1"/>
</dbReference>
<gene>
    <name evidence="13" type="ordered locus">Cpha266_0842</name>
</gene>
<evidence type="ECO:0000256" key="8">
    <source>
        <dbReference type="ARBA" id="ARBA00023136"/>
    </source>
</evidence>
<dbReference type="PROSITE" id="PS50893">
    <property type="entry name" value="ABC_TRANSPORTER_2"/>
    <property type="match status" value="1"/>
</dbReference>
<reference evidence="13 14" key="1">
    <citation type="submission" date="2006-12" db="EMBL/GenBank/DDBJ databases">
        <title>Complete sequence of Chlorobium phaeobacteroides DSM 266.</title>
        <authorList>
            <consortium name="US DOE Joint Genome Institute"/>
            <person name="Copeland A."/>
            <person name="Lucas S."/>
            <person name="Lapidus A."/>
            <person name="Barry K."/>
            <person name="Detter J.C."/>
            <person name="Glavina del Rio T."/>
            <person name="Hammon N."/>
            <person name="Israni S."/>
            <person name="Pitluck S."/>
            <person name="Goltsman E."/>
            <person name="Schmutz J."/>
            <person name="Larimer F."/>
            <person name="Land M."/>
            <person name="Hauser L."/>
            <person name="Mikhailova N."/>
            <person name="Li T."/>
            <person name="Overmann J."/>
            <person name="Bryant D.A."/>
            <person name="Richardson P."/>
        </authorList>
    </citation>
    <scope>NUCLEOTIDE SEQUENCE [LARGE SCALE GENOMIC DNA]</scope>
    <source>
        <strain evidence="13 14">DSM 266</strain>
    </source>
</reference>
<feature type="transmembrane region" description="Helical" evidence="10">
    <location>
        <begin position="158"/>
        <end position="178"/>
    </location>
</feature>
<evidence type="ECO:0000256" key="4">
    <source>
        <dbReference type="ARBA" id="ARBA00022692"/>
    </source>
</evidence>
<dbReference type="Pfam" id="PF00005">
    <property type="entry name" value="ABC_tran"/>
    <property type="match status" value="1"/>
</dbReference>
<dbReference type="GO" id="GO:0005886">
    <property type="term" value="C:plasma membrane"/>
    <property type="evidence" value="ECO:0007669"/>
    <property type="project" value="UniProtKB-SubCell"/>
</dbReference>
<evidence type="ECO:0000256" key="10">
    <source>
        <dbReference type="SAM" id="Phobius"/>
    </source>
</evidence>
<dbReference type="OrthoDB" id="593815at2"/>
<name>A1BER6_CHLPD</name>
<dbReference type="PROSITE" id="PS50929">
    <property type="entry name" value="ABC_TM1F"/>
    <property type="match status" value="1"/>
</dbReference>
<dbReference type="GO" id="GO:0005524">
    <property type="term" value="F:ATP binding"/>
    <property type="evidence" value="ECO:0007669"/>
    <property type="project" value="UniProtKB-KW"/>
</dbReference>
<evidence type="ECO:0000256" key="3">
    <source>
        <dbReference type="ARBA" id="ARBA00022475"/>
    </source>
</evidence>
<feature type="transmembrane region" description="Helical" evidence="10">
    <location>
        <begin position="281"/>
        <end position="300"/>
    </location>
</feature>
<feature type="transmembrane region" description="Helical" evidence="10">
    <location>
        <begin position="242"/>
        <end position="261"/>
    </location>
</feature>
<organism evidence="13 14">
    <name type="scientific">Chlorobium phaeobacteroides (strain DSM 266 / SMG 266 / 2430)</name>
    <dbReference type="NCBI Taxonomy" id="290317"/>
    <lineage>
        <taxon>Bacteria</taxon>
        <taxon>Pseudomonadati</taxon>
        <taxon>Chlorobiota</taxon>
        <taxon>Chlorobiia</taxon>
        <taxon>Chlorobiales</taxon>
        <taxon>Chlorobiaceae</taxon>
        <taxon>Chlorobium/Pelodictyon group</taxon>
        <taxon>Chlorobium</taxon>
    </lineage>
</organism>
<evidence type="ECO:0000256" key="6">
    <source>
        <dbReference type="ARBA" id="ARBA00022840"/>
    </source>
</evidence>
<dbReference type="SUPFAM" id="SSF52540">
    <property type="entry name" value="P-loop containing nucleoside triphosphate hydrolases"/>
    <property type="match status" value="1"/>
</dbReference>
<dbReference type="GO" id="GO:0016887">
    <property type="term" value="F:ATP hydrolysis activity"/>
    <property type="evidence" value="ECO:0007669"/>
    <property type="project" value="InterPro"/>
</dbReference>
<dbReference type="InterPro" id="IPR011527">
    <property type="entry name" value="ABC1_TM_dom"/>
</dbReference>
<dbReference type="HOGENOM" id="CLU_000604_84_3_10"/>
<keyword evidence="8 10" id="KW-0472">Membrane</keyword>
<evidence type="ECO:0000259" key="12">
    <source>
        <dbReference type="PROSITE" id="PS50929"/>
    </source>
</evidence>
<evidence type="ECO:0000256" key="9">
    <source>
        <dbReference type="SAM" id="MobiDB-lite"/>
    </source>
</evidence>
<evidence type="ECO:0000256" key="2">
    <source>
        <dbReference type="ARBA" id="ARBA00022448"/>
    </source>
</evidence>
<dbReference type="PANTHER" id="PTHR43394">
    <property type="entry name" value="ATP-DEPENDENT PERMEASE MDL1, MITOCHONDRIAL"/>
    <property type="match status" value="1"/>
</dbReference>
<dbReference type="KEGG" id="cph:Cpha266_0842"/>
<dbReference type="AlphaFoldDB" id="A1BER6"/>
<evidence type="ECO:0000313" key="14">
    <source>
        <dbReference type="Proteomes" id="UP000008701"/>
    </source>
</evidence>
<evidence type="ECO:0000259" key="11">
    <source>
        <dbReference type="PROSITE" id="PS50893"/>
    </source>
</evidence>
<protein>
    <submittedName>
        <fullName evidence="13">ABC transporter related protein</fullName>
    </submittedName>
</protein>
<proteinExistence type="predicted"/>
<feature type="transmembrane region" description="Helical" evidence="10">
    <location>
        <begin position="14"/>
        <end position="34"/>
    </location>
</feature>
<dbReference type="PROSITE" id="PS00211">
    <property type="entry name" value="ABC_TRANSPORTER_1"/>
    <property type="match status" value="1"/>
</dbReference>
<feature type="transmembrane region" description="Helical" evidence="10">
    <location>
        <begin position="54"/>
        <end position="74"/>
    </location>
</feature>
<dbReference type="PANTHER" id="PTHR43394:SF1">
    <property type="entry name" value="ATP-BINDING CASSETTE SUB-FAMILY B MEMBER 10, MITOCHONDRIAL"/>
    <property type="match status" value="1"/>
</dbReference>
<dbReference type="SUPFAM" id="SSF90123">
    <property type="entry name" value="ABC transporter transmembrane region"/>
    <property type="match status" value="1"/>
</dbReference>
<dbReference type="InterPro" id="IPR036640">
    <property type="entry name" value="ABC1_TM_sf"/>
</dbReference>
<dbReference type="InterPro" id="IPR017871">
    <property type="entry name" value="ABC_transporter-like_CS"/>
</dbReference>
<dbReference type="STRING" id="290317.Cpha266_0842"/>
<keyword evidence="6" id="KW-0067">ATP-binding</keyword>
<feature type="domain" description="ABC transmembrane type-1" evidence="12">
    <location>
        <begin position="19"/>
        <end position="301"/>
    </location>
</feature>
<feature type="region of interest" description="Disordered" evidence="9">
    <location>
        <begin position="575"/>
        <end position="594"/>
    </location>
</feature>
<evidence type="ECO:0000256" key="1">
    <source>
        <dbReference type="ARBA" id="ARBA00004651"/>
    </source>
</evidence>
<dbReference type="Pfam" id="PF00664">
    <property type="entry name" value="ABC_membrane"/>
    <property type="match status" value="1"/>
</dbReference>
<feature type="domain" description="ABC transporter" evidence="11">
    <location>
        <begin position="336"/>
        <end position="572"/>
    </location>
</feature>
<evidence type="ECO:0000256" key="7">
    <source>
        <dbReference type="ARBA" id="ARBA00022989"/>
    </source>
</evidence>
<dbReference type="InterPro" id="IPR027417">
    <property type="entry name" value="P-loop_NTPase"/>
</dbReference>
<comment type="subcellular location">
    <subcellularLocation>
        <location evidence="1">Cell membrane</location>
        <topology evidence="1">Multi-pass membrane protein</topology>
    </subcellularLocation>
</comment>
<keyword evidence="7 10" id="KW-1133">Transmembrane helix</keyword>
<dbReference type="InterPro" id="IPR003593">
    <property type="entry name" value="AAA+_ATPase"/>
</dbReference>
<evidence type="ECO:0000313" key="13">
    <source>
        <dbReference type="EMBL" id="ABL64893.1"/>
    </source>
</evidence>
<evidence type="ECO:0000256" key="5">
    <source>
        <dbReference type="ARBA" id="ARBA00022741"/>
    </source>
</evidence>
<keyword evidence="14" id="KW-1185">Reference proteome</keyword>
<dbReference type="CDD" id="cd18548">
    <property type="entry name" value="ABC_6TM_Tm287_like"/>
    <property type="match status" value="1"/>
</dbReference>
<dbReference type="InterPro" id="IPR003439">
    <property type="entry name" value="ABC_transporter-like_ATP-bd"/>
</dbReference>